<proteinExistence type="predicted"/>
<dbReference type="EMBL" id="BPUB01000001">
    <property type="protein sequence ID" value="GJG58109.1"/>
    <property type="molecule type" value="Genomic_DNA"/>
</dbReference>
<dbReference type="Pfam" id="PF12784">
    <property type="entry name" value="PDDEXK_2"/>
    <property type="match status" value="1"/>
</dbReference>
<dbReference type="InterPro" id="IPR010106">
    <property type="entry name" value="RpnA"/>
</dbReference>
<dbReference type="Proteomes" id="UP000825483">
    <property type="component" value="Unassembled WGS sequence"/>
</dbReference>
<comment type="caution">
    <text evidence="2">The sequence shown here is derived from an EMBL/GenBank/DDBJ whole genome shotgun (WGS) entry which is preliminary data.</text>
</comment>
<evidence type="ECO:0000256" key="1">
    <source>
        <dbReference type="SAM" id="MobiDB-lite"/>
    </source>
</evidence>
<dbReference type="PANTHER" id="PTHR41317">
    <property type="entry name" value="PD-(D_E)XK NUCLEASE FAMILY TRANSPOSASE"/>
    <property type="match status" value="1"/>
</dbReference>
<dbReference type="RefSeq" id="WP_223927231.1">
    <property type="nucleotide sequence ID" value="NZ_BPTU01000003.1"/>
</dbReference>
<organism evidence="2 3">
    <name type="scientific">Prevotella lacticifex</name>
    <dbReference type="NCBI Taxonomy" id="2854755"/>
    <lineage>
        <taxon>Bacteria</taxon>
        <taxon>Pseudomonadati</taxon>
        <taxon>Bacteroidota</taxon>
        <taxon>Bacteroidia</taxon>
        <taxon>Bacteroidales</taxon>
        <taxon>Prevotellaceae</taxon>
        <taxon>Prevotella</taxon>
    </lineage>
</organism>
<protein>
    <recommendedName>
        <fullName evidence="4">Rpn family recombination-promoting nuclease/putative transposase</fullName>
    </recommendedName>
</protein>
<dbReference type="PANTHER" id="PTHR41317:SF1">
    <property type="entry name" value="PD-(D_E)XK NUCLEASE FAMILY TRANSPOSASE"/>
    <property type="match status" value="1"/>
</dbReference>
<reference evidence="2" key="1">
    <citation type="journal article" date="2022" name="Int. J. Syst. Evol. Microbiol.">
        <title>Prevotella lacticifex sp. nov., isolated from the rumen of cows.</title>
        <authorList>
            <person name="Shinkai T."/>
            <person name="Ikeyama N."/>
            <person name="Kumagai M."/>
            <person name="Ohmori H."/>
            <person name="Sakamoto M."/>
            <person name="Ohkuma M."/>
            <person name="Mitsumori M."/>
        </authorList>
    </citation>
    <scope>NUCLEOTIDE SEQUENCE</scope>
    <source>
        <strain evidence="2">R5076</strain>
    </source>
</reference>
<evidence type="ECO:0000313" key="2">
    <source>
        <dbReference type="EMBL" id="GJG58109.1"/>
    </source>
</evidence>
<feature type="compositionally biased region" description="Basic and acidic residues" evidence="1">
    <location>
        <begin position="247"/>
        <end position="278"/>
    </location>
</feature>
<dbReference type="NCBIfam" id="TIGR01784">
    <property type="entry name" value="T_den_put_tspse"/>
    <property type="match status" value="1"/>
</dbReference>
<evidence type="ECO:0008006" key="4">
    <source>
        <dbReference type="Google" id="ProtNLM"/>
    </source>
</evidence>
<gene>
    <name evidence="2" type="ORF">PRLR5076_09600</name>
</gene>
<dbReference type="AlphaFoldDB" id="A0A9R1C8R3"/>
<name>A0A9R1C8R3_9BACT</name>
<evidence type="ECO:0000313" key="3">
    <source>
        <dbReference type="Proteomes" id="UP000825483"/>
    </source>
</evidence>
<sequence>MEDDNRYIRFDWAAKRMLRDKANFGVFEGLITVLINEPVHIIEILESESNQNDRDDKFNRVDIKARNSNDEIILVEIQQARELYYLERVLYGVAKTITEHISLGDKYDKVKKVYSISILYFDLGQGADYLYHGQTSLIGVHTGDKLKINARDKGIIKIKTPEQIFPEYFIIRVNEFNKVAKTPLEEWIDYLKNGHIKDDTTAPGLQEARQKLQYLKMNKAERKAYDRHIDNIMVQNDVLDTAKMEGLEEGRAEGRKEGRAEGREEGRAEGRKEGEKSVAQKLKAIGMDAESIAKVTGLTLDEIANLNTDQHDN</sequence>
<accession>A0A9R1C8R3</accession>
<feature type="region of interest" description="Disordered" evidence="1">
    <location>
        <begin position="247"/>
        <end position="279"/>
    </location>
</feature>
<dbReference type="GeneID" id="72469014"/>
<keyword evidence="3" id="KW-1185">Reference proteome</keyword>